<sequence>MAKLDRHHVSRLDQADRHCQKLLDDQDKAHRAELDQTDMELGQARQINATLGNTIADLEKAMDNSQTQIRSLQSSHFRSIEPAQWMATSISEINSMLTDLMAEVKQWGERYVRPDFHAQLASAQSVAYLEDRMVRRGVLLGPEFLWHLEKGYLKKKGAAMLLSAAATVDIARAFGDPFFAFTGPGDTDSRSLGALDGADGLHRMINWLMRGEAANAHSWRCQTIRYFDPPATTSPSKVAELKELASRGRKSAASDFADDCIADVKGILIPVKAKQDASIALCAIAQKAADMAWSFWAQKTFIKVVRLNALNHYEGRPDGGPILYRAASRIMEAAPSHTIDLDDDPTALDGREVLLLSSPAIVAYGDVDGLHYDTLKVWKKAVVVLAPPQRR</sequence>
<comment type="caution">
    <text evidence="2">The sequence shown here is derived from an EMBL/GenBank/DDBJ whole genome shotgun (WGS) entry which is preliminary data.</text>
</comment>
<gene>
    <name evidence="2" type="ORF">LTR36_007366</name>
</gene>
<keyword evidence="1" id="KW-0175">Coiled coil</keyword>
<evidence type="ECO:0000313" key="3">
    <source>
        <dbReference type="Proteomes" id="UP001324427"/>
    </source>
</evidence>
<organism evidence="2 3">
    <name type="scientific">Oleoguttula mirabilis</name>
    <dbReference type="NCBI Taxonomy" id="1507867"/>
    <lineage>
        <taxon>Eukaryota</taxon>
        <taxon>Fungi</taxon>
        <taxon>Dikarya</taxon>
        <taxon>Ascomycota</taxon>
        <taxon>Pezizomycotina</taxon>
        <taxon>Dothideomycetes</taxon>
        <taxon>Dothideomycetidae</taxon>
        <taxon>Mycosphaerellales</taxon>
        <taxon>Teratosphaeriaceae</taxon>
        <taxon>Oleoguttula</taxon>
    </lineage>
</organism>
<evidence type="ECO:0000256" key="1">
    <source>
        <dbReference type="SAM" id="Coils"/>
    </source>
</evidence>
<feature type="coiled-coil region" evidence="1">
    <location>
        <begin position="48"/>
        <end position="75"/>
    </location>
</feature>
<accession>A0AAV9JA56</accession>
<keyword evidence="3" id="KW-1185">Reference proteome</keyword>
<dbReference type="AlphaFoldDB" id="A0AAV9JA56"/>
<dbReference type="Proteomes" id="UP001324427">
    <property type="component" value="Unassembled WGS sequence"/>
</dbReference>
<reference evidence="2 3" key="1">
    <citation type="submission" date="2021-11" db="EMBL/GenBank/DDBJ databases">
        <title>Black yeast isolated from Biological Soil Crust.</title>
        <authorList>
            <person name="Kurbessoian T."/>
        </authorList>
    </citation>
    <scope>NUCLEOTIDE SEQUENCE [LARGE SCALE GENOMIC DNA]</scope>
    <source>
        <strain evidence="2 3">CCFEE 5522</strain>
    </source>
</reference>
<name>A0AAV9JA56_9PEZI</name>
<dbReference type="EMBL" id="JAVFHQ010000048">
    <property type="protein sequence ID" value="KAK4541834.1"/>
    <property type="molecule type" value="Genomic_DNA"/>
</dbReference>
<evidence type="ECO:0000313" key="2">
    <source>
        <dbReference type="EMBL" id="KAK4541834.1"/>
    </source>
</evidence>
<proteinExistence type="predicted"/>
<protein>
    <submittedName>
        <fullName evidence="2">Uncharacterized protein</fullName>
    </submittedName>
</protein>